<evidence type="ECO:0000256" key="6">
    <source>
        <dbReference type="ARBA" id="ARBA00023306"/>
    </source>
</evidence>
<evidence type="ECO:0000313" key="9">
    <source>
        <dbReference type="Proteomes" id="UP001152747"/>
    </source>
</evidence>
<keyword evidence="3" id="KW-0132">Cell division</keyword>
<protein>
    <submittedName>
        <fullName evidence="8">Uncharacterized protein</fullName>
    </submittedName>
</protein>
<evidence type="ECO:0000256" key="4">
    <source>
        <dbReference type="ARBA" id="ARBA00022776"/>
    </source>
</evidence>
<dbReference type="Gene3D" id="3.30.457.60">
    <property type="match status" value="1"/>
</dbReference>
<evidence type="ECO:0000256" key="5">
    <source>
        <dbReference type="ARBA" id="ARBA00023242"/>
    </source>
</evidence>
<proteinExistence type="inferred from homology"/>
<evidence type="ECO:0000256" key="2">
    <source>
        <dbReference type="ARBA" id="ARBA00008029"/>
    </source>
</evidence>
<keyword evidence="7" id="KW-0175">Coiled coil</keyword>
<reference evidence="8" key="1">
    <citation type="submission" date="2022-11" db="EMBL/GenBank/DDBJ databases">
        <authorList>
            <person name="Kikuchi T."/>
        </authorList>
    </citation>
    <scope>NUCLEOTIDE SEQUENCE</scope>
    <source>
        <strain evidence="8">PS1010</strain>
    </source>
</reference>
<comment type="subcellular location">
    <subcellularLocation>
        <location evidence="1">Nucleus</location>
    </subcellularLocation>
</comment>
<keyword evidence="6" id="KW-0131">Cell cycle</keyword>
<name>A0A9P1I3J2_9PELO</name>
<organism evidence="8 9">
    <name type="scientific">Caenorhabditis angaria</name>
    <dbReference type="NCBI Taxonomy" id="860376"/>
    <lineage>
        <taxon>Eukaryota</taxon>
        <taxon>Metazoa</taxon>
        <taxon>Ecdysozoa</taxon>
        <taxon>Nematoda</taxon>
        <taxon>Chromadorea</taxon>
        <taxon>Rhabditida</taxon>
        <taxon>Rhabditina</taxon>
        <taxon>Rhabditomorpha</taxon>
        <taxon>Rhabditoidea</taxon>
        <taxon>Rhabditidae</taxon>
        <taxon>Peloderinae</taxon>
        <taxon>Caenorhabditis</taxon>
    </lineage>
</organism>
<dbReference type="AlphaFoldDB" id="A0A9P1I3J2"/>
<comment type="caution">
    <text evidence="8">The sequence shown here is derived from an EMBL/GenBank/DDBJ whole genome shotgun (WGS) entry which is preliminary data.</text>
</comment>
<dbReference type="GO" id="GO:0051315">
    <property type="term" value="P:attachment of mitotic spindle microtubules to kinetochore"/>
    <property type="evidence" value="ECO:0007669"/>
    <property type="project" value="TreeGrafter"/>
</dbReference>
<dbReference type="OrthoDB" id="331602at2759"/>
<keyword evidence="9" id="KW-1185">Reference proteome</keyword>
<keyword evidence="5" id="KW-0539">Nucleus</keyword>
<feature type="coiled-coil region" evidence="7">
    <location>
        <begin position="290"/>
        <end position="317"/>
    </location>
</feature>
<dbReference type="GO" id="GO:0072686">
    <property type="term" value="C:mitotic spindle"/>
    <property type="evidence" value="ECO:0007669"/>
    <property type="project" value="TreeGrafter"/>
</dbReference>
<evidence type="ECO:0000256" key="3">
    <source>
        <dbReference type="ARBA" id="ARBA00022618"/>
    </source>
</evidence>
<keyword evidence="4" id="KW-0498">Mitosis</keyword>
<gene>
    <name evidence="8" type="ORF">CAMP_LOCUS77</name>
</gene>
<comment type="similarity">
    <text evidence="2">Belongs to the MAD1 family.</text>
</comment>
<feature type="coiled-coil region" evidence="7">
    <location>
        <begin position="500"/>
        <end position="527"/>
    </location>
</feature>
<dbReference type="EMBL" id="CANHGI010000001">
    <property type="protein sequence ID" value="CAI5437440.1"/>
    <property type="molecule type" value="Genomic_DNA"/>
</dbReference>
<dbReference type="Proteomes" id="UP001152747">
    <property type="component" value="Unassembled WGS sequence"/>
</dbReference>
<dbReference type="Gene3D" id="1.20.5.340">
    <property type="match status" value="1"/>
</dbReference>
<dbReference type="GO" id="GO:0005635">
    <property type="term" value="C:nuclear envelope"/>
    <property type="evidence" value="ECO:0007669"/>
    <property type="project" value="TreeGrafter"/>
</dbReference>
<dbReference type="PANTHER" id="PTHR23168">
    <property type="entry name" value="MITOTIC SPINDLE ASSEMBLY CHECKPOINT PROTEIN MAD1 MITOTIC ARREST DEFICIENT-LIKE PROTEIN 1"/>
    <property type="match status" value="1"/>
</dbReference>
<evidence type="ECO:0000256" key="7">
    <source>
        <dbReference type="SAM" id="Coils"/>
    </source>
</evidence>
<dbReference type="GO" id="GO:0051301">
    <property type="term" value="P:cell division"/>
    <property type="evidence" value="ECO:0007669"/>
    <property type="project" value="UniProtKB-KW"/>
</dbReference>
<sequence length="650" mass="76094">MFDSSDDEGPSDISMIHAAQATREFKEKFPLKSETLKKQELERARRTPAVRKKLNFDVTMSPSFVEAEIKTVQANSEILERKLTMKNEEIERLKTFIQKKEEENNRLNFQKTQAEEELRREKYQNNAKIARTNLELEKWQTIGKKFYTWFNIAKSQLEEVQELNGDDWENPEKIEKINQISREFYKFLENNQFTEDFVDQLAAGSIQSYCGVEFPVRQNMKTECVRGSEQLNSTELKPPGNERYNYFDRGGRYNRTSIDYEKDEKIQRLLLENSVLKDNLKIVKGRSERSMIIEERNRSLEVEKDSLQNRLDQTFGEIEAMRMGQARQIFNIDNCPENSEKYLRLIDRINGLLIENKRLEKDFEAATSRITKMDQDLKNAERRNSHLEDVYSNQVSKFNTLQKEMEDVQAKYDTSLENFEEVAAKLKEAEKKIEESSVISTKSDGDSTLLAAPPTDAGNSTQIFHMASNPLNLAHAEFQDQETKKRKLSELDGAEDSEAKRIRQEKIDELEEQLQMLEREKNVIEDSYKLHKDLANKFRQICIALTGLQIKLKDAEEGICTVQSEYEETNQGQFVFKCFYGTTRIDMLDVNSDSSAEMIRKWEPLMKKYIGERNSIPAFLAAMTLQLEQEREFDETMHERTHTFSVYHED</sequence>
<accession>A0A9P1I3J2</accession>
<feature type="coiled-coil region" evidence="7">
    <location>
        <begin position="69"/>
        <end position="124"/>
    </location>
</feature>
<evidence type="ECO:0000313" key="8">
    <source>
        <dbReference type="EMBL" id="CAI5437440.1"/>
    </source>
</evidence>
<feature type="coiled-coil region" evidence="7">
    <location>
        <begin position="342"/>
        <end position="439"/>
    </location>
</feature>
<evidence type="ECO:0000256" key="1">
    <source>
        <dbReference type="ARBA" id="ARBA00004123"/>
    </source>
</evidence>
<dbReference type="GO" id="GO:0000776">
    <property type="term" value="C:kinetochore"/>
    <property type="evidence" value="ECO:0007669"/>
    <property type="project" value="TreeGrafter"/>
</dbReference>
<dbReference type="PANTHER" id="PTHR23168:SF0">
    <property type="entry name" value="MITOTIC SPINDLE ASSEMBLY CHECKPOINT PROTEIN MAD1"/>
    <property type="match status" value="1"/>
</dbReference>
<dbReference type="GO" id="GO:0007094">
    <property type="term" value="P:mitotic spindle assembly checkpoint signaling"/>
    <property type="evidence" value="ECO:0007669"/>
    <property type="project" value="InterPro"/>
</dbReference>
<dbReference type="InterPro" id="IPR008672">
    <property type="entry name" value="Mad1"/>
</dbReference>